<feature type="compositionally biased region" description="Low complexity" evidence="1">
    <location>
        <begin position="143"/>
        <end position="153"/>
    </location>
</feature>
<evidence type="ECO:0000313" key="3">
    <source>
        <dbReference type="EMBL" id="RGK44049.1"/>
    </source>
</evidence>
<dbReference type="EMBL" id="QSQR01000014">
    <property type="protein sequence ID" value="RGK44049.1"/>
    <property type="molecule type" value="Genomic_DNA"/>
</dbReference>
<proteinExistence type="predicted"/>
<evidence type="ECO:0008006" key="5">
    <source>
        <dbReference type="Google" id="ProtNLM"/>
    </source>
</evidence>
<name>A0A8B2Z1V5_9LACO</name>
<feature type="transmembrane region" description="Helical" evidence="2">
    <location>
        <begin position="32"/>
        <end position="52"/>
    </location>
</feature>
<dbReference type="SUPFAM" id="SSF57884">
    <property type="entry name" value="Ada DNA repair protein, N-terminal domain (N-Ada 10)"/>
    <property type="match status" value="1"/>
</dbReference>
<feature type="transmembrane region" description="Helical" evidence="2">
    <location>
        <begin position="6"/>
        <end position="25"/>
    </location>
</feature>
<dbReference type="Gene3D" id="3.40.10.10">
    <property type="entry name" value="DNA Methylphosphotriester Repair Domain"/>
    <property type="match status" value="1"/>
</dbReference>
<protein>
    <recommendedName>
        <fullName evidence="5">DNA-entry nuclease</fullName>
    </recommendedName>
</protein>
<evidence type="ECO:0000256" key="2">
    <source>
        <dbReference type="SAM" id="Phobius"/>
    </source>
</evidence>
<comment type="caution">
    <text evidence="3">The sequence shown here is derived from an EMBL/GenBank/DDBJ whole genome shotgun (WGS) entry which is preliminary data.</text>
</comment>
<evidence type="ECO:0000313" key="4">
    <source>
        <dbReference type="Proteomes" id="UP000260790"/>
    </source>
</evidence>
<feature type="compositionally biased region" description="Low complexity" evidence="1">
    <location>
        <begin position="125"/>
        <end position="136"/>
    </location>
</feature>
<keyword evidence="2" id="KW-1133">Transmembrane helix</keyword>
<feature type="compositionally biased region" description="Low complexity" evidence="1">
    <location>
        <begin position="98"/>
        <end position="110"/>
    </location>
</feature>
<accession>A0A8B2Z1V5</accession>
<dbReference type="InterPro" id="IPR035451">
    <property type="entry name" value="Ada-like_dom_sf"/>
</dbReference>
<keyword evidence="2" id="KW-0812">Transmembrane</keyword>
<keyword evidence="2" id="KW-0472">Membrane</keyword>
<reference evidence="3 4" key="1">
    <citation type="submission" date="2018-08" db="EMBL/GenBank/DDBJ databases">
        <title>A genome reference for cultivated species of the human gut microbiota.</title>
        <authorList>
            <person name="Zou Y."/>
            <person name="Xue W."/>
            <person name="Luo G."/>
        </authorList>
    </citation>
    <scope>NUCLEOTIDE SEQUENCE [LARGE SCALE GENOMIC DNA]</scope>
    <source>
        <strain evidence="3 4">TF10-9AT</strain>
    </source>
</reference>
<feature type="compositionally biased region" description="Polar residues" evidence="1">
    <location>
        <begin position="154"/>
        <end position="163"/>
    </location>
</feature>
<sequence length="215" mass="23049">MATFLDILLLAALIVATTGNLISNLKGKKDNLFGKAAFPLLMLLIPAFYGTLVTQDPEPPEQSPETIYKTSTKSIGVAALKKAQSESKMLKSQEQSIDKVSSSIESVSQSMDASSKEEERQSSVKASEQASIAASASKEEASRQASLSQQASSGNQDTSSADQVVTDESPKIIGNINTKVYHTPDQAGYRMNAANATYFDNESQAIANGYRKSKR</sequence>
<dbReference type="AlphaFoldDB" id="A0A8B2Z1V5"/>
<dbReference type="RefSeq" id="WP_117644158.1">
    <property type="nucleotide sequence ID" value="NZ_JBJNPS010000021.1"/>
</dbReference>
<feature type="region of interest" description="Disordered" evidence="1">
    <location>
        <begin position="88"/>
        <end position="171"/>
    </location>
</feature>
<gene>
    <name evidence="3" type="ORF">DXD09_10955</name>
</gene>
<evidence type="ECO:0000256" key="1">
    <source>
        <dbReference type="SAM" id="MobiDB-lite"/>
    </source>
</evidence>
<organism evidence="3 4">
    <name type="scientific">Ligilactobacillus ruminis</name>
    <dbReference type="NCBI Taxonomy" id="1623"/>
    <lineage>
        <taxon>Bacteria</taxon>
        <taxon>Bacillati</taxon>
        <taxon>Bacillota</taxon>
        <taxon>Bacilli</taxon>
        <taxon>Lactobacillales</taxon>
        <taxon>Lactobacillaceae</taxon>
        <taxon>Ligilactobacillus</taxon>
    </lineage>
</organism>
<dbReference type="Proteomes" id="UP000260790">
    <property type="component" value="Unassembled WGS sequence"/>
</dbReference>